<dbReference type="PROSITE" id="PS50222">
    <property type="entry name" value="EF_HAND_2"/>
    <property type="match status" value="1"/>
</dbReference>
<proteinExistence type="predicted"/>
<reference evidence="5" key="1">
    <citation type="journal article" date="2023" name="G3 (Bethesda)">
        <title>Whole genome assemblies of Zophobas morio and Tenebrio molitor.</title>
        <authorList>
            <person name="Kaur S."/>
            <person name="Stinson S.A."/>
            <person name="diCenzo G.C."/>
        </authorList>
    </citation>
    <scope>NUCLEOTIDE SEQUENCE</scope>
    <source>
        <strain evidence="5">QUZm001</strain>
    </source>
</reference>
<evidence type="ECO:0000256" key="2">
    <source>
        <dbReference type="ARBA" id="ARBA00022737"/>
    </source>
</evidence>
<evidence type="ECO:0000313" key="6">
    <source>
        <dbReference type="Proteomes" id="UP001168821"/>
    </source>
</evidence>
<dbReference type="InterPro" id="IPR002048">
    <property type="entry name" value="EF_hand_dom"/>
</dbReference>
<dbReference type="InterPro" id="IPR018247">
    <property type="entry name" value="EF_Hand_1_Ca_BS"/>
</dbReference>
<accession>A0AA38J0R9</accession>
<name>A0AA38J0R9_9CUCU</name>
<dbReference type="Pfam" id="PF13499">
    <property type="entry name" value="EF-hand_7"/>
    <property type="match status" value="1"/>
</dbReference>
<dbReference type="Proteomes" id="UP001168821">
    <property type="component" value="Unassembled WGS sequence"/>
</dbReference>
<comment type="caution">
    <text evidence="5">The sequence shown here is derived from an EMBL/GenBank/DDBJ whole genome shotgun (WGS) entry which is preliminary data.</text>
</comment>
<protein>
    <recommendedName>
        <fullName evidence="4">EF-hand domain-containing protein</fullName>
    </recommendedName>
</protein>
<sequence length="223" mass="25582">MSFGVNLDASMDSMEETRFKKKHSDLIIKLVKKLHFTYTELECIFIIYYKLQKDNTDKNATGISKNQLRDVLHSGLDMTDDALMDRIFAVFEKGPGTTVSMETWATALSLWLRGTLEEKIDYCFSVYDLLGDGLIGRETMFYFLRTSLISQSSEDDAEESVKDMIEVITKKMDVDRDGKISYNDYKVTVLQQPMMLEALGQCLPTREAIHTFITTFTPRIGKM</sequence>
<dbReference type="SUPFAM" id="SSF47473">
    <property type="entry name" value="EF-hand"/>
    <property type="match status" value="1"/>
</dbReference>
<dbReference type="GO" id="GO:0005509">
    <property type="term" value="F:calcium ion binding"/>
    <property type="evidence" value="ECO:0007669"/>
    <property type="project" value="InterPro"/>
</dbReference>
<evidence type="ECO:0000313" key="5">
    <source>
        <dbReference type="EMBL" id="KAJ3664891.1"/>
    </source>
</evidence>
<keyword evidence="6" id="KW-1185">Reference proteome</keyword>
<dbReference type="EMBL" id="JALNTZ010000001">
    <property type="protein sequence ID" value="KAJ3664891.1"/>
    <property type="molecule type" value="Genomic_DNA"/>
</dbReference>
<feature type="domain" description="EF-hand" evidence="4">
    <location>
        <begin position="160"/>
        <end position="195"/>
    </location>
</feature>
<dbReference type="AlphaFoldDB" id="A0AA38J0R9"/>
<organism evidence="5 6">
    <name type="scientific">Zophobas morio</name>
    <dbReference type="NCBI Taxonomy" id="2755281"/>
    <lineage>
        <taxon>Eukaryota</taxon>
        <taxon>Metazoa</taxon>
        <taxon>Ecdysozoa</taxon>
        <taxon>Arthropoda</taxon>
        <taxon>Hexapoda</taxon>
        <taxon>Insecta</taxon>
        <taxon>Pterygota</taxon>
        <taxon>Neoptera</taxon>
        <taxon>Endopterygota</taxon>
        <taxon>Coleoptera</taxon>
        <taxon>Polyphaga</taxon>
        <taxon>Cucujiformia</taxon>
        <taxon>Tenebrionidae</taxon>
        <taxon>Zophobas</taxon>
    </lineage>
</organism>
<evidence type="ECO:0000256" key="1">
    <source>
        <dbReference type="ARBA" id="ARBA00022723"/>
    </source>
</evidence>
<dbReference type="InterPro" id="IPR011992">
    <property type="entry name" value="EF-hand-dom_pair"/>
</dbReference>
<keyword evidence="1" id="KW-0479">Metal-binding</keyword>
<keyword evidence="2" id="KW-0677">Repeat</keyword>
<dbReference type="PANTHER" id="PTHR23055:SF190">
    <property type="entry name" value="AT17667P-RELATED"/>
    <property type="match status" value="1"/>
</dbReference>
<dbReference type="PANTHER" id="PTHR23055">
    <property type="entry name" value="CALCIUM BINDING PROTEINS"/>
    <property type="match status" value="1"/>
</dbReference>
<evidence type="ECO:0000259" key="4">
    <source>
        <dbReference type="PROSITE" id="PS50222"/>
    </source>
</evidence>
<evidence type="ECO:0000256" key="3">
    <source>
        <dbReference type="ARBA" id="ARBA00022837"/>
    </source>
</evidence>
<dbReference type="PROSITE" id="PS00018">
    <property type="entry name" value="EF_HAND_1"/>
    <property type="match status" value="1"/>
</dbReference>
<dbReference type="InterPro" id="IPR028846">
    <property type="entry name" value="Recoverin"/>
</dbReference>
<dbReference type="Gene3D" id="1.10.238.10">
    <property type="entry name" value="EF-hand"/>
    <property type="match status" value="1"/>
</dbReference>
<keyword evidence="3" id="KW-0106">Calcium</keyword>
<gene>
    <name evidence="5" type="ORF">Zmor_000426</name>
</gene>